<evidence type="ECO:0000313" key="2">
    <source>
        <dbReference type="EMBL" id="SDQ00633.1"/>
    </source>
</evidence>
<feature type="domain" description="AB hydrolase-1" evidence="1">
    <location>
        <begin position="40"/>
        <end position="270"/>
    </location>
</feature>
<gene>
    <name evidence="2" type="ORF">SAMN05216213_112161</name>
</gene>
<dbReference type="Proteomes" id="UP000199460">
    <property type="component" value="Unassembled WGS sequence"/>
</dbReference>
<evidence type="ECO:0000259" key="1">
    <source>
        <dbReference type="Pfam" id="PF00561"/>
    </source>
</evidence>
<dbReference type="Pfam" id="PF00561">
    <property type="entry name" value="Abhydrolase_1"/>
    <property type="match status" value="1"/>
</dbReference>
<sequence>MRYRTDYSAALLASPPAVIDIAGWRLHYQAYSTRQRDSRPPVLMLGGAFQSFRSFAAEVDELLAEHPVILLDLPSQGGNLQLAPELGLEQLADLIAAFAEQLQLPPLMPIGLSYGSALAALFAARHPQRCARLLLAGITAFGRPGARRMLEEGLALLDEGRNGEFAQGALSGLLNPLQLQETGVSPVFRKALLRQIQRLSPIEVERYRQNSRRLLAFDGFSQHPPCPTLVLAGEHDHFTQPWEHAHFAAACAQADCVLIHHADHLAQFERREACAALYRPFLGGRALPARSPGSTRLQAEHLLKLEKRCEPRLAPRQRQAQLQHAEGWQWTVELSELGFFGGLLQGDLPGDLPMRGWRLQCADLPSQPVLPLRCDDQGLAFVFPHTDAEASQALAARIHPAPLPTAACA</sequence>
<reference evidence="3" key="1">
    <citation type="submission" date="2016-10" db="EMBL/GenBank/DDBJ databases">
        <authorList>
            <person name="Varghese N."/>
            <person name="Submissions S."/>
        </authorList>
    </citation>
    <scope>NUCLEOTIDE SEQUENCE [LARGE SCALE GENOMIC DNA]</scope>
    <source>
        <strain evidence="3">JCM 18416</strain>
    </source>
</reference>
<dbReference type="Gene3D" id="3.40.50.1820">
    <property type="entry name" value="alpha/beta hydrolase"/>
    <property type="match status" value="1"/>
</dbReference>
<dbReference type="AlphaFoldDB" id="A0A1H0XCI3"/>
<organism evidence="2 3">
    <name type="scientific">Ectopseudomonas guguanensis</name>
    <dbReference type="NCBI Taxonomy" id="1198456"/>
    <lineage>
        <taxon>Bacteria</taxon>
        <taxon>Pseudomonadati</taxon>
        <taxon>Pseudomonadota</taxon>
        <taxon>Gammaproteobacteria</taxon>
        <taxon>Pseudomonadales</taxon>
        <taxon>Pseudomonadaceae</taxon>
        <taxon>Ectopseudomonas</taxon>
    </lineage>
</organism>
<keyword evidence="3" id="KW-1185">Reference proteome</keyword>
<dbReference type="InterPro" id="IPR000073">
    <property type="entry name" value="AB_hydrolase_1"/>
</dbReference>
<proteinExistence type="predicted"/>
<evidence type="ECO:0000313" key="3">
    <source>
        <dbReference type="Proteomes" id="UP000199460"/>
    </source>
</evidence>
<dbReference type="InterPro" id="IPR050266">
    <property type="entry name" value="AB_hydrolase_sf"/>
</dbReference>
<dbReference type="OrthoDB" id="6707619at2"/>
<dbReference type="InterPro" id="IPR029058">
    <property type="entry name" value="AB_hydrolase_fold"/>
</dbReference>
<dbReference type="GeneID" id="300933252"/>
<name>A0A1H0XCI3_9GAMM</name>
<dbReference type="PANTHER" id="PTHR43798">
    <property type="entry name" value="MONOACYLGLYCEROL LIPASE"/>
    <property type="match status" value="1"/>
</dbReference>
<dbReference type="EMBL" id="FNJJ01000012">
    <property type="protein sequence ID" value="SDQ00633.1"/>
    <property type="molecule type" value="Genomic_DNA"/>
</dbReference>
<protein>
    <submittedName>
        <fullName evidence="2">Pimeloyl-ACP methyl ester carboxylesterase</fullName>
    </submittedName>
</protein>
<dbReference type="RefSeq" id="WP_090433045.1">
    <property type="nucleotide sequence ID" value="NZ_FNJJ01000012.1"/>
</dbReference>
<dbReference type="SUPFAM" id="SSF53474">
    <property type="entry name" value="alpha/beta-Hydrolases"/>
    <property type="match status" value="1"/>
</dbReference>
<accession>A0A1H0XCI3</accession>
<dbReference type="PRINTS" id="PR00111">
    <property type="entry name" value="ABHYDROLASE"/>
</dbReference>